<gene>
    <name evidence="2" type="ORF">C493_00930</name>
</gene>
<name>L9XK78_9EURY</name>
<proteinExistence type="predicted"/>
<comment type="caution">
    <text evidence="2">The sequence shown here is derived from an EMBL/GenBank/DDBJ whole genome shotgun (WGS) entry which is preliminary data.</text>
</comment>
<dbReference type="Proteomes" id="UP000011602">
    <property type="component" value="Unassembled WGS sequence"/>
</dbReference>
<evidence type="ECO:0000256" key="1">
    <source>
        <dbReference type="SAM" id="Phobius"/>
    </source>
</evidence>
<feature type="transmembrane region" description="Helical" evidence="1">
    <location>
        <begin position="7"/>
        <end position="24"/>
    </location>
</feature>
<keyword evidence="3" id="KW-1185">Reference proteome</keyword>
<keyword evidence="1" id="KW-0812">Transmembrane</keyword>
<keyword evidence="1" id="KW-0472">Membrane</keyword>
<evidence type="ECO:0000313" key="3">
    <source>
        <dbReference type="Proteomes" id="UP000011602"/>
    </source>
</evidence>
<sequence>MVRSRTATALVGLLLGVVVSVFAWLYFETLLLFLFLPFVPFLFARGAERPSEAESEDQGVRRHKRCPACSFQTTDPSYEYCPRDGRRLRTMRE</sequence>
<organism evidence="2 3">
    <name type="scientific">Natronolimnohabitans innermongolicus JCM 12255</name>
    <dbReference type="NCBI Taxonomy" id="1227499"/>
    <lineage>
        <taxon>Archaea</taxon>
        <taxon>Methanobacteriati</taxon>
        <taxon>Methanobacteriota</taxon>
        <taxon>Stenosarchaea group</taxon>
        <taxon>Halobacteria</taxon>
        <taxon>Halobacteriales</taxon>
        <taxon>Natrialbaceae</taxon>
        <taxon>Natronolimnohabitans</taxon>
    </lineage>
</organism>
<dbReference type="AlphaFoldDB" id="L9XK78"/>
<evidence type="ECO:0000313" key="2">
    <source>
        <dbReference type="EMBL" id="ELY62135.1"/>
    </source>
</evidence>
<protein>
    <submittedName>
        <fullName evidence="2">Uncharacterized protein</fullName>
    </submittedName>
</protein>
<accession>L9XK78</accession>
<dbReference type="EMBL" id="AOHZ01000003">
    <property type="protein sequence ID" value="ELY62135.1"/>
    <property type="molecule type" value="Genomic_DNA"/>
</dbReference>
<reference evidence="2 3" key="1">
    <citation type="journal article" date="2014" name="PLoS Genet.">
        <title>Phylogenetically driven sequencing of extremely halophilic archaea reveals strategies for static and dynamic osmo-response.</title>
        <authorList>
            <person name="Becker E.A."/>
            <person name="Seitzer P.M."/>
            <person name="Tritt A."/>
            <person name="Larsen D."/>
            <person name="Krusor M."/>
            <person name="Yao A.I."/>
            <person name="Wu D."/>
            <person name="Madern D."/>
            <person name="Eisen J.A."/>
            <person name="Darling A.E."/>
            <person name="Facciotti M.T."/>
        </authorList>
    </citation>
    <scope>NUCLEOTIDE SEQUENCE [LARGE SCALE GENOMIC DNA]</scope>
    <source>
        <strain evidence="2 3">JCM 12255</strain>
    </source>
</reference>
<dbReference type="eggNOG" id="arCOG09272">
    <property type="taxonomic scope" value="Archaea"/>
</dbReference>
<dbReference type="STRING" id="1227499.C493_00930"/>
<keyword evidence="1" id="KW-1133">Transmembrane helix</keyword>